<keyword evidence="1" id="KW-0805">Transcription regulation</keyword>
<feature type="domain" description="HTH luxR-type" evidence="5">
    <location>
        <begin position="436"/>
        <end position="501"/>
    </location>
</feature>
<keyword evidence="2" id="KW-0238">DNA-binding</keyword>
<dbReference type="InterPro" id="IPR000792">
    <property type="entry name" value="Tscrpt_reg_LuxR_C"/>
</dbReference>
<evidence type="ECO:0000256" key="1">
    <source>
        <dbReference type="ARBA" id="ARBA00023015"/>
    </source>
</evidence>
<sequence>MEQLREHKLRVIAAVAVVGFGLLQGARLLDGGSGPYSQDEFALYGLLVDGLTFLTVALLSYFAKIERPDTLFVVGVSATVAYVLLAMVGPVSVPWMLAKQTCAGISWATNILCWMYVFTCYRPRIALLMIALGYAVDAAIQPLLGDLGTVPLVFVPVYLLSVFLLWLCLRKSDAVAAAMHEPSIPKTTLQEAFSRTRRAIVATFAFSFVCGFVVESDALLAGALYSQTVLTAWMCLGVAVVMVLLLSLFRVRKVNMDYISPVAAICIATVLALRYFGVGDVAFSGGLMTATLISFYVFLWLMFVSEAFERTLPAFFLLGLALAVARLSVACGRFSALVASSVMPLDETAIIVAMMWALVITVSGVFIAQRSYVAKLGRRAYDVAEGERGGTGLAAMAGQESEGGVSGDAAALGSAMAAGTDAGLLDASAQERALERLMAEGGLSARESDILRDFATGRTARYIADWYLISEHTVKTHLRRAYAKLDVHSRQELLDRMDEIVAEEYRQQAMRRHGL</sequence>
<evidence type="ECO:0000256" key="4">
    <source>
        <dbReference type="SAM" id="Phobius"/>
    </source>
</evidence>
<keyword evidence="7" id="KW-1185">Reference proteome</keyword>
<dbReference type="AlphaFoldDB" id="A0A6N8JM77"/>
<dbReference type="SMART" id="SM00421">
    <property type="entry name" value="HTH_LUXR"/>
    <property type="match status" value="1"/>
</dbReference>
<dbReference type="InterPro" id="IPR016032">
    <property type="entry name" value="Sig_transdc_resp-reg_C-effctor"/>
</dbReference>
<dbReference type="GO" id="GO:0003677">
    <property type="term" value="F:DNA binding"/>
    <property type="evidence" value="ECO:0007669"/>
    <property type="project" value="UniProtKB-KW"/>
</dbReference>
<dbReference type="RefSeq" id="WP_160344515.1">
    <property type="nucleotide sequence ID" value="NZ_WSRR01000002.1"/>
</dbReference>
<feature type="transmembrane region" description="Helical" evidence="4">
    <location>
        <begin position="315"/>
        <end position="336"/>
    </location>
</feature>
<feature type="transmembrane region" description="Helical" evidence="4">
    <location>
        <begin position="41"/>
        <end position="63"/>
    </location>
</feature>
<evidence type="ECO:0000256" key="2">
    <source>
        <dbReference type="ARBA" id="ARBA00023125"/>
    </source>
</evidence>
<keyword evidence="3" id="KW-0804">Transcription</keyword>
<organism evidence="6 7">
    <name type="scientific">Adlercreutzia mucosicola</name>
    <dbReference type="NCBI Taxonomy" id="580026"/>
    <lineage>
        <taxon>Bacteria</taxon>
        <taxon>Bacillati</taxon>
        <taxon>Actinomycetota</taxon>
        <taxon>Coriobacteriia</taxon>
        <taxon>Eggerthellales</taxon>
        <taxon>Eggerthellaceae</taxon>
        <taxon>Adlercreutzia</taxon>
    </lineage>
</organism>
<dbReference type="Pfam" id="PF00196">
    <property type="entry name" value="GerE"/>
    <property type="match status" value="1"/>
</dbReference>
<feature type="transmembrane region" description="Helical" evidence="4">
    <location>
        <begin position="282"/>
        <end position="303"/>
    </location>
</feature>
<dbReference type="PROSITE" id="PS50043">
    <property type="entry name" value="HTH_LUXR_2"/>
    <property type="match status" value="1"/>
</dbReference>
<dbReference type="PANTHER" id="PTHR44688">
    <property type="entry name" value="DNA-BINDING TRANSCRIPTIONAL ACTIVATOR DEVR_DOSR"/>
    <property type="match status" value="1"/>
</dbReference>
<dbReference type="GO" id="GO:0006355">
    <property type="term" value="P:regulation of DNA-templated transcription"/>
    <property type="evidence" value="ECO:0007669"/>
    <property type="project" value="InterPro"/>
</dbReference>
<feature type="transmembrane region" description="Helical" evidence="4">
    <location>
        <begin position="12"/>
        <end position="29"/>
    </location>
</feature>
<dbReference type="OrthoDB" id="8482304at2"/>
<accession>A0A6N8JM77</accession>
<dbReference type="PROSITE" id="PS00622">
    <property type="entry name" value="HTH_LUXR_1"/>
    <property type="match status" value="1"/>
</dbReference>
<evidence type="ECO:0000256" key="3">
    <source>
        <dbReference type="ARBA" id="ARBA00023163"/>
    </source>
</evidence>
<keyword evidence="4" id="KW-0812">Transmembrane</keyword>
<name>A0A6N8JM77_9ACTN</name>
<reference evidence="6 7" key="1">
    <citation type="submission" date="2019-12" db="EMBL/GenBank/DDBJ databases">
        <title>Microbes associate with the intestines of laboratory mice.</title>
        <authorList>
            <person name="Navarre W."/>
            <person name="Wong E."/>
        </authorList>
    </citation>
    <scope>NUCLEOTIDE SEQUENCE [LARGE SCALE GENOMIC DNA]</scope>
    <source>
        <strain evidence="6 7">NM66_B29</strain>
    </source>
</reference>
<feature type="transmembrane region" description="Helical" evidence="4">
    <location>
        <begin position="70"/>
        <end position="91"/>
    </location>
</feature>
<feature type="transmembrane region" description="Helical" evidence="4">
    <location>
        <begin position="97"/>
        <end position="118"/>
    </location>
</feature>
<proteinExistence type="predicted"/>
<keyword evidence="4" id="KW-0472">Membrane</keyword>
<dbReference type="SUPFAM" id="SSF46894">
    <property type="entry name" value="C-terminal effector domain of the bipartite response regulators"/>
    <property type="match status" value="1"/>
</dbReference>
<gene>
    <name evidence="6" type="ORF">GKZ27_01465</name>
</gene>
<feature type="transmembrane region" description="Helical" evidence="4">
    <location>
        <begin position="199"/>
        <end position="224"/>
    </location>
</feature>
<feature type="transmembrane region" description="Helical" evidence="4">
    <location>
        <begin position="348"/>
        <end position="368"/>
    </location>
</feature>
<feature type="transmembrane region" description="Helical" evidence="4">
    <location>
        <begin position="230"/>
        <end position="251"/>
    </location>
</feature>
<evidence type="ECO:0000259" key="5">
    <source>
        <dbReference type="PROSITE" id="PS50043"/>
    </source>
</evidence>
<dbReference type="PRINTS" id="PR00038">
    <property type="entry name" value="HTHLUXR"/>
</dbReference>
<feature type="transmembrane region" description="Helical" evidence="4">
    <location>
        <begin position="258"/>
        <end position="276"/>
    </location>
</feature>
<feature type="transmembrane region" description="Helical" evidence="4">
    <location>
        <begin position="125"/>
        <end position="144"/>
    </location>
</feature>
<feature type="transmembrane region" description="Helical" evidence="4">
    <location>
        <begin position="150"/>
        <end position="169"/>
    </location>
</feature>
<dbReference type="PANTHER" id="PTHR44688:SF16">
    <property type="entry name" value="DNA-BINDING TRANSCRIPTIONAL ACTIVATOR DEVR_DOSR"/>
    <property type="match status" value="1"/>
</dbReference>
<evidence type="ECO:0000313" key="6">
    <source>
        <dbReference type="EMBL" id="MVX60144.1"/>
    </source>
</evidence>
<protein>
    <submittedName>
        <fullName evidence="6">LuxR family transcriptional regulator</fullName>
    </submittedName>
</protein>
<dbReference type="Gene3D" id="1.10.10.10">
    <property type="entry name" value="Winged helix-like DNA-binding domain superfamily/Winged helix DNA-binding domain"/>
    <property type="match status" value="1"/>
</dbReference>
<comment type="caution">
    <text evidence="6">The sequence shown here is derived from an EMBL/GenBank/DDBJ whole genome shotgun (WGS) entry which is preliminary data.</text>
</comment>
<dbReference type="Proteomes" id="UP000463388">
    <property type="component" value="Unassembled WGS sequence"/>
</dbReference>
<evidence type="ECO:0000313" key="7">
    <source>
        <dbReference type="Proteomes" id="UP000463388"/>
    </source>
</evidence>
<dbReference type="CDD" id="cd06170">
    <property type="entry name" value="LuxR_C_like"/>
    <property type="match status" value="1"/>
</dbReference>
<keyword evidence="4" id="KW-1133">Transmembrane helix</keyword>
<dbReference type="InterPro" id="IPR036388">
    <property type="entry name" value="WH-like_DNA-bd_sf"/>
</dbReference>
<dbReference type="EMBL" id="WSRR01000002">
    <property type="protein sequence ID" value="MVX60144.1"/>
    <property type="molecule type" value="Genomic_DNA"/>
</dbReference>